<dbReference type="GO" id="GO:0003677">
    <property type="term" value="F:DNA binding"/>
    <property type="evidence" value="ECO:0007669"/>
    <property type="project" value="UniProtKB-KW"/>
</dbReference>
<feature type="domain" description="HTH lysR-type" evidence="5">
    <location>
        <begin position="1"/>
        <end position="60"/>
    </location>
</feature>
<dbReference type="EMBL" id="QTQX01000001">
    <property type="protein sequence ID" value="RQT37492.1"/>
    <property type="molecule type" value="Genomic_DNA"/>
</dbReference>
<dbReference type="InterPro" id="IPR036388">
    <property type="entry name" value="WH-like_DNA-bd_sf"/>
</dbReference>
<dbReference type="InterPro" id="IPR000847">
    <property type="entry name" value="LysR_HTH_N"/>
</dbReference>
<dbReference type="InterPro" id="IPR036390">
    <property type="entry name" value="WH_DNA-bd_sf"/>
</dbReference>
<dbReference type="InterPro" id="IPR005119">
    <property type="entry name" value="LysR_subst-bd"/>
</dbReference>
<sequence length="343" mass="37592">MDRILQAMSIFTHIARVGSFTAAAEIAGMSAGSASTLVRQLEAHLGVTLMQRSTRCIRLTAEGSQYFEHCERILSEICEMEEQLSGTGKIARGHLTVDVDQEVAHAILPFVPEFKAAFPEVALRINVGGDPDGLIANGVDCAVVVGQLADSSLRSRRVGSFHALTVASPSYLARHGIPRDPEGLRDHEIIHYTPRRLGPTREFRYMVGGEEVRLKLPERISVNDAGSAIRYAVGGVGVVQVCERMVSEEISAGRLVSILEENSPPPQPISVLYSDRKHVPMSVRAFLDWIQEQLQRQGAEDSRVQISAQAESFDTPLRRVVGMSHIGALPIRHVGHDALVHRM</sequence>
<dbReference type="Pfam" id="PF03466">
    <property type="entry name" value="LysR_substrate"/>
    <property type="match status" value="1"/>
</dbReference>
<dbReference type="PANTHER" id="PTHR30537">
    <property type="entry name" value="HTH-TYPE TRANSCRIPTIONAL REGULATOR"/>
    <property type="match status" value="1"/>
</dbReference>
<evidence type="ECO:0000313" key="6">
    <source>
        <dbReference type="EMBL" id="RQT37492.1"/>
    </source>
</evidence>
<name>A0A3N8RNN6_9BURK</name>
<evidence type="ECO:0000256" key="2">
    <source>
        <dbReference type="ARBA" id="ARBA00023015"/>
    </source>
</evidence>
<dbReference type="InterPro" id="IPR058163">
    <property type="entry name" value="LysR-type_TF_proteobact-type"/>
</dbReference>
<protein>
    <submittedName>
        <fullName evidence="6">LysR family transcriptional regulator</fullName>
    </submittedName>
</protein>
<evidence type="ECO:0000256" key="4">
    <source>
        <dbReference type="ARBA" id="ARBA00023163"/>
    </source>
</evidence>
<keyword evidence="3" id="KW-0238">DNA-binding</keyword>
<dbReference type="AlphaFoldDB" id="A0A3N8RNN6"/>
<reference evidence="6 7" key="1">
    <citation type="submission" date="2018-08" db="EMBL/GenBank/DDBJ databases">
        <title>Comparative analysis of Burkholderia isolates from Puerto Rico.</title>
        <authorList>
            <person name="Hall C."/>
            <person name="Sahl J."/>
            <person name="Wagner D."/>
        </authorList>
    </citation>
    <scope>NUCLEOTIDE SEQUENCE [LARGE SCALE GENOMIC DNA]</scope>
    <source>
        <strain evidence="6 7">Bp9001</strain>
    </source>
</reference>
<evidence type="ECO:0000256" key="1">
    <source>
        <dbReference type="ARBA" id="ARBA00009437"/>
    </source>
</evidence>
<organism evidence="6 7">
    <name type="scientific">Burkholderia contaminans</name>
    <dbReference type="NCBI Taxonomy" id="488447"/>
    <lineage>
        <taxon>Bacteria</taxon>
        <taxon>Pseudomonadati</taxon>
        <taxon>Pseudomonadota</taxon>
        <taxon>Betaproteobacteria</taxon>
        <taxon>Burkholderiales</taxon>
        <taxon>Burkholderiaceae</taxon>
        <taxon>Burkholderia</taxon>
        <taxon>Burkholderia cepacia complex</taxon>
    </lineage>
</organism>
<dbReference type="Proteomes" id="UP000269271">
    <property type="component" value="Unassembled WGS sequence"/>
</dbReference>
<dbReference type="Gene3D" id="3.40.190.290">
    <property type="match status" value="1"/>
</dbReference>
<dbReference type="GO" id="GO:0003700">
    <property type="term" value="F:DNA-binding transcription factor activity"/>
    <property type="evidence" value="ECO:0007669"/>
    <property type="project" value="InterPro"/>
</dbReference>
<keyword evidence="4" id="KW-0804">Transcription</keyword>
<comment type="similarity">
    <text evidence="1">Belongs to the LysR transcriptional regulatory family.</text>
</comment>
<gene>
    <name evidence="6" type="ORF">DF037_01865</name>
</gene>
<dbReference type="PROSITE" id="PS50931">
    <property type="entry name" value="HTH_LYSR"/>
    <property type="match status" value="1"/>
</dbReference>
<dbReference type="Pfam" id="PF00126">
    <property type="entry name" value="HTH_1"/>
    <property type="match status" value="1"/>
</dbReference>
<evidence type="ECO:0000313" key="7">
    <source>
        <dbReference type="Proteomes" id="UP000269271"/>
    </source>
</evidence>
<evidence type="ECO:0000256" key="3">
    <source>
        <dbReference type="ARBA" id="ARBA00023125"/>
    </source>
</evidence>
<comment type="caution">
    <text evidence="6">The sequence shown here is derived from an EMBL/GenBank/DDBJ whole genome shotgun (WGS) entry which is preliminary data.</text>
</comment>
<dbReference type="FunFam" id="1.10.10.10:FF:000001">
    <property type="entry name" value="LysR family transcriptional regulator"/>
    <property type="match status" value="1"/>
</dbReference>
<dbReference type="RefSeq" id="WP_057929671.1">
    <property type="nucleotide sequence ID" value="NZ_QTQX01000001.1"/>
</dbReference>
<dbReference type="SUPFAM" id="SSF46785">
    <property type="entry name" value="Winged helix' DNA-binding domain"/>
    <property type="match status" value="1"/>
</dbReference>
<proteinExistence type="inferred from homology"/>
<evidence type="ECO:0000259" key="5">
    <source>
        <dbReference type="PROSITE" id="PS50931"/>
    </source>
</evidence>
<dbReference type="PANTHER" id="PTHR30537:SF5">
    <property type="entry name" value="HTH-TYPE TRANSCRIPTIONAL ACTIVATOR TTDR-RELATED"/>
    <property type="match status" value="1"/>
</dbReference>
<keyword evidence="2" id="KW-0805">Transcription regulation</keyword>
<accession>A0A3N8RNN6</accession>
<dbReference type="Gene3D" id="1.10.10.10">
    <property type="entry name" value="Winged helix-like DNA-binding domain superfamily/Winged helix DNA-binding domain"/>
    <property type="match status" value="1"/>
</dbReference>
<dbReference type="SUPFAM" id="SSF53850">
    <property type="entry name" value="Periplasmic binding protein-like II"/>
    <property type="match status" value="1"/>
</dbReference>